<reference evidence="9" key="2">
    <citation type="submission" date="2024-04" db="EMBL/GenBank/DDBJ databases">
        <authorList>
            <person name="Chen Y."/>
            <person name="Shah S."/>
            <person name="Dougan E. K."/>
            <person name="Thang M."/>
            <person name="Chan C."/>
        </authorList>
    </citation>
    <scope>NUCLEOTIDE SEQUENCE [LARGE SCALE GENOMIC DNA]</scope>
</reference>
<keyword evidence="5 6" id="KW-0472">Membrane</keyword>
<evidence type="ECO:0000256" key="1">
    <source>
        <dbReference type="ARBA" id="ARBA00004651"/>
    </source>
</evidence>
<evidence type="ECO:0000256" key="3">
    <source>
        <dbReference type="ARBA" id="ARBA00022692"/>
    </source>
</evidence>
<dbReference type="EMBL" id="CAMXCT010001141">
    <property type="protein sequence ID" value="CAI3987190.1"/>
    <property type="molecule type" value="Genomic_DNA"/>
</dbReference>
<feature type="domain" description="EamA" evidence="7">
    <location>
        <begin position="101"/>
        <end position="246"/>
    </location>
</feature>
<organism evidence="8">
    <name type="scientific">Cladocopium goreaui</name>
    <dbReference type="NCBI Taxonomy" id="2562237"/>
    <lineage>
        <taxon>Eukaryota</taxon>
        <taxon>Sar</taxon>
        <taxon>Alveolata</taxon>
        <taxon>Dinophyceae</taxon>
        <taxon>Suessiales</taxon>
        <taxon>Symbiodiniaceae</taxon>
        <taxon>Cladocopium</taxon>
    </lineage>
</organism>
<feature type="transmembrane region" description="Helical" evidence="6">
    <location>
        <begin position="99"/>
        <end position="118"/>
    </location>
</feature>
<evidence type="ECO:0000256" key="6">
    <source>
        <dbReference type="SAM" id="Phobius"/>
    </source>
</evidence>
<dbReference type="PANTHER" id="PTHR42920">
    <property type="entry name" value="OS03G0707200 PROTEIN-RELATED"/>
    <property type="match status" value="1"/>
</dbReference>
<dbReference type="EMBL" id="CAMXCT020001141">
    <property type="protein sequence ID" value="CAL1140565.1"/>
    <property type="molecule type" value="Genomic_DNA"/>
</dbReference>
<dbReference type="Pfam" id="PF00892">
    <property type="entry name" value="EamA"/>
    <property type="match status" value="2"/>
</dbReference>
<feature type="transmembrane region" description="Helical" evidence="6">
    <location>
        <begin position="181"/>
        <end position="199"/>
    </location>
</feature>
<reference evidence="8" key="1">
    <citation type="submission" date="2022-10" db="EMBL/GenBank/DDBJ databases">
        <authorList>
            <person name="Chen Y."/>
            <person name="Dougan E. K."/>
            <person name="Chan C."/>
            <person name="Rhodes N."/>
            <person name="Thang M."/>
        </authorList>
    </citation>
    <scope>NUCLEOTIDE SEQUENCE</scope>
</reference>
<feature type="transmembrane region" description="Helical" evidence="6">
    <location>
        <begin position="259"/>
        <end position="276"/>
    </location>
</feature>
<dbReference type="AlphaFoldDB" id="A0A9P1C972"/>
<evidence type="ECO:0000259" key="7">
    <source>
        <dbReference type="Pfam" id="PF00892"/>
    </source>
</evidence>
<keyword evidence="11" id="KW-1185">Reference proteome</keyword>
<feature type="transmembrane region" description="Helical" evidence="6">
    <location>
        <begin position="313"/>
        <end position="332"/>
    </location>
</feature>
<dbReference type="InterPro" id="IPR051258">
    <property type="entry name" value="Diverse_Substrate_Transporter"/>
</dbReference>
<evidence type="ECO:0000313" key="9">
    <source>
        <dbReference type="EMBL" id="CAL1140565.1"/>
    </source>
</evidence>
<gene>
    <name evidence="8" type="ORF">C1SCF055_LOCUS14482</name>
</gene>
<comment type="subcellular location">
    <subcellularLocation>
        <location evidence="1">Cell membrane</location>
        <topology evidence="1">Multi-pass membrane protein</topology>
    </subcellularLocation>
</comment>
<evidence type="ECO:0000256" key="5">
    <source>
        <dbReference type="ARBA" id="ARBA00023136"/>
    </source>
</evidence>
<dbReference type="Proteomes" id="UP001152797">
    <property type="component" value="Unassembled WGS sequence"/>
</dbReference>
<keyword evidence="2" id="KW-1003">Cell membrane</keyword>
<protein>
    <submittedName>
        <fullName evidence="10">Uncharacterized transporter AF_0788</fullName>
    </submittedName>
</protein>
<feature type="transmembrane region" description="Helical" evidence="6">
    <location>
        <begin position="423"/>
        <end position="441"/>
    </location>
</feature>
<dbReference type="InterPro" id="IPR037185">
    <property type="entry name" value="EmrE-like"/>
</dbReference>
<evidence type="ECO:0000256" key="2">
    <source>
        <dbReference type="ARBA" id="ARBA00022475"/>
    </source>
</evidence>
<dbReference type="GO" id="GO:0005886">
    <property type="term" value="C:plasma membrane"/>
    <property type="evidence" value="ECO:0007669"/>
    <property type="project" value="UniProtKB-SubCell"/>
</dbReference>
<proteinExistence type="predicted"/>
<dbReference type="EMBL" id="CAMXCT030001141">
    <property type="protein sequence ID" value="CAL4774502.1"/>
    <property type="molecule type" value="Genomic_DNA"/>
</dbReference>
<feature type="transmembrane region" description="Helical" evidence="6">
    <location>
        <begin position="229"/>
        <end position="247"/>
    </location>
</feature>
<evidence type="ECO:0000313" key="11">
    <source>
        <dbReference type="Proteomes" id="UP001152797"/>
    </source>
</evidence>
<evidence type="ECO:0000313" key="8">
    <source>
        <dbReference type="EMBL" id="CAI3987190.1"/>
    </source>
</evidence>
<name>A0A9P1C972_9DINO</name>
<dbReference type="SUPFAM" id="SSF103481">
    <property type="entry name" value="Multidrug resistance efflux transporter EmrE"/>
    <property type="match status" value="2"/>
</dbReference>
<keyword evidence="3 6" id="KW-0812">Transmembrane</keyword>
<dbReference type="OrthoDB" id="2017960at2759"/>
<feature type="transmembrane region" description="Helical" evidence="6">
    <location>
        <begin position="206"/>
        <end position="223"/>
    </location>
</feature>
<dbReference type="PANTHER" id="PTHR42920:SF5">
    <property type="entry name" value="EAMA DOMAIN-CONTAINING PROTEIN"/>
    <property type="match status" value="1"/>
</dbReference>
<sequence>MPWRRPRVPLRRLAVAVGIASLGTVAFVAPPRGTAAPGPPVLRKATEVKDIDMKTSPKFASESNSTTAGSAEDEVTTDFWSLTESDRSLTKGKFLDRSVAVLVLGLVTVLWGSQHAIIKYTLASGANDSLQAASLNLVRFTLAALCFCPFLPSPGSLLDQSRAGGMGEVRARLEWRAGAELGFWLFLGFCLQALGLLYTTAQRSGLLLYLNVKLVPFFAFSIFGRKVPLSAWLSAVAAFLGTTLVALDDQAGVPPNVGDLLSLMAAAASAMFILRLETFACATDPKAVNAVSTLSAQASAWTDGTMWDVKANLTSSAMSVALLCLPWALLVAGSSLGSDVLNGPVDVLAESALANTVQRCFELLKEQPLSVVYLGVLTTAFTNWLQTIGQQSIPATTASAIYALDPLWGAFFAYLFLGETLGAQGLLGCFILFAVWLYQLAARRLCAGCIRGFPTPNAGGNKRKT</sequence>
<accession>A0A9P1C972</accession>
<dbReference type="InterPro" id="IPR000620">
    <property type="entry name" value="EamA_dom"/>
</dbReference>
<feature type="domain" description="EamA" evidence="7">
    <location>
        <begin position="366"/>
        <end position="434"/>
    </location>
</feature>
<keyword evidence="4 6" id="KW-1133">Transmembrane helix</keyword>
<evidence type="ECO:0000313" key="10">
    <source>
        <dbReference type="EMBL" id="CAL4774502.1"/>
    </source>
</evidence>
<evidence type="ECO:0000256" key="4">
    <source>
        <dbReference type="ARBA" id="ARBA00022989"/>
    </source>
</evidence>
<comment type="caution">
    <text evidence="8">The sequence shown here is derived from an EMBL/GenBank/DDBJ whole genome shotgun (WGS) entry which is preliminary data.</text>
</comment>